<reference evidence="3 4" key="1">
    <citation type="journal article" date="2015" name="Stand. Genomic Sci.">
        <title>Genomic Encyclopedia of Bacterial and Archaeal Type Strains, Phase III: the genomes of soil and plant-associated and newly described type strains.</title>
        <authorList>
            <person name="Whitman W.B."/>
            <person name="Woyke T."/>
            <person name="Klenk H.P."/>
            <person name="Zhou Y."/>
            <person name="Lilburn T.G."/>
            <person name="Beck B.J."/>
            <person name="De Vos P."/>
            <person name="Vandamme P."/>
            <person name="Eisen J.A."/>
            <person name="Garrity G."/>
            <person name="Hugenholtz P."/>
            <person name="Kyrpides N.C."/>
        </authorList>
    </citation>
    <scope>NUCLEOTIDE SEQUENCE [LARGE SCALE GENOMIC DNA]</scope>
    <source>
        <strain evidence="3 4">CGMCC 1.10822</strain>
    </source>
</reference>
<dbReference type="EMBL" id="VLLB01000001">
    <property type="protein sequence ID" value="TWI70192.1"/>
    <property type="molecule type" value="Genomic_DNA"/>
</dbReference>
<feature type="signal peptide" evidence="1">
    <location>
        <begin position="1"/>
        <end position="20"/>
    </location>
</feature>
<dbReference type="SUPFAM" id="SSF50952">
    <property type="entry name" value="Soluble quinoprotein glucose dehydrogenase"/>
    <property type="match status" value="1"/>
</dbReference>
<feature type="domain" description="Glucose/Sorbosone dehydrogenase" evidence="2">
    <location>
        <begin position="49"/>
        <end position="373"/>
    </location>
</feature>
<feature type="chain" id="PRO_5022014674" evidence="1">
    <location>
        <begin position="21"/>
        <end position="378"/>
    </location>
</feature>
<evidence type="ECO:0000313" key="4">
    <source>
        <dbReference type="Proteomes" id="UP000318431"/>
    </source>
</evidence>
<organism evidence="3 4">
    <name type="scientific">Pseudoduganella lurida</name>
    <dbReference type="NCBI Taxonomy" id="1036180"/>
    <lineage>
        <taxon>Bacteria</taxon>
        <taxon>Pseudomonadati</taxon>
        <taxon>Pseudomonadota</taxon>
        <taxon>Betaproteobacteria</taxon>
        <taxon>Burkholderiales</taxon>
        <taxon>Oxalobacteraceae</taxon>
        <taxon>Telluria group</taxon>
        <taxon>Pseudoduganella</taxon>
    </lineage>
</organism>
<name>A0A562RME6_9BURK</name>
<dbReference type="InterPro" id="IPR011041">
    <property type="entry name" value="Quinoprot_gluc/sorb_DH_b-prop"/>
</dbReference>
<dbReference type="OrthoDB" id="9770043at2"/>
<dbReference type="PANTHER" id="PTHR19328:SF75">
    <property type="entry name" value="ALDOSE SUGAR DEHYDROGENASE YLII"/>
    <property type="match status" value="1"/>
</dbReference>
<dbReference type="Pfam" id="PF07995">
    <property type="entry name" value="GSDH"/>
    <property type="match status" value="1"/>
</dbReference>
<dbReference type="AlphaFoldDB" id="A0A562RME6"/>
<protein>
    <submittedName>
        <fullName evidence="3">Glucose/arabinose dehydrogenase</fullName>
    </submittedName>
</protein>
<keyword evidence="4" id="KW-1185">Reference proteome</keyword>
<evidence type="ECO:0000259" key="2">
    <source>
        <dbReference type="Pfam" id="PF07995"/>
    </source>
</evidence>
<keyword evidence="1" id="KW-0732">Signal</keyword>
<dbReference type="Gene3D" id="2.120.10.30">
    <property type="entry name" value="TolB, C-terminal domain"/>
    <property type="match status" value="1"/>
</dbReference>
<evidence type="ECO:0000313" key="3">
    <source>
        <dbReference type="EMBL" id="TWI70192.1"/>
    </source>
</evidence>
<dbReference type="InterPro" id="IPR011042">
    <property type="entry name" value="6-blade_b-propeller_TolB-like"/>
</dbReference>
<dbReference type="InterPro" id="IPR012938">
    <property type="entry name" value="Glc/Sorbosone_DH"/>
</dbReference>
<dbReference type="RefSeq" id="WP_145647876.1">
    <property type="nucleotide sequence ID" value="NZ_VLLB01000001.1"/>
</dbReference>
<evidence type="ECO:0000256" key="1">
    <source>
        <dbReference type="SAM" id="SignalP"/>
    </source>
</evidence>
<dbReference type="PANTHER" id="PTHR19328">
    <property type="entry name" value="HEDGEHOG-INTERACTING PROTEIN"/>
    <property type="match status" value="1"/>
</dbReference>
<accession>A0A562RME6</accession>
<proteinExistence type="predicted"/>
<comment type="caution">
    <text evidence="3">The sequence shown here is derived from an EMBL/GenBank/DDBJ whole genome shotgun (WGS) entry which is preliminary data.</text>
</comment>
<sequence>MNLSMLGLATTFSLTLIAFAATPVAANAQASATATGGLPFQVRPVGTFRSPWAMAFLPDGSMLVTQKEGTMILFDPATGTRRTVSGAPAVSSKGQGALMDIVPAADFASSKLIYFSYSEAGPGADSRVVLATATLDQAGGTLKNPKVIFRGQDASTGGHYSGRIALSPDGKYLFFTSGDRQLFDPAQDPRSTLGKVLRLNLDGTPAAGNPLAARGFHASVWSYGHRNLLGTAFDRQGRLWEMEMGPRHGDEINLIKPGLNYGWPKASNGNHYDGRDIPDHAPGDGFEAPKVSWNPAISPGGLAYYDADLFPKWKNSLFITGLSGKSLDRIALDGENASKVDHWDMGERIRAVRTGPDGALWLLEDGASGRLLKLTPKR</sequence>
<dbReference type="Proteomes" id="UP000318431">
    <property type="component" value="Unassembled WGS sequence"/>
</dbReference>
<gene>
    <name evidence="3" type="ORF">IP91_01274</name>
</gene>